<feature type="domain" description="STAS" evidence="1">
    <location>
        <begin position="1"/>
        <end position="100"/>
    </location>
</feature>
<dbReference type="InterPro" id="IPR052706">
    <property type="entry name" value="Membrane-Transporter-like"/>
</dbReference>
<protein>
    <recommendedName>
        <fullName evidence="1">STAS domain-containing protein</fullName>
    </recommendedName>
</protein>
<dbReference type="InterPro" id="IPR036513">
    <property type="entry name" value="STAS_dom_sf"/>
</dbReference>
<dbReference type="OrthoDB" id="409725at2759"/>
<dbReference type="Gene3D" id="3.30.750.24">
    <property type="entry name" value="STAS domain"/>
    <property type="match status" value="1"/>
</dbReference>
<dbReference type="PANTHER" id="PTHR43310:SF4">
    <property type="entry name" value="AFR304WP"/>
    <property type="match status" value="1"/>
</dbReference>
<dbReference type="InterPro" id="IPR002645">
    <property type="entry name" value="STAS_dom"/>
</dbReference>
<dbReference type="Proteomes" id="UP000717328">
    <property type="component" value="Unassembled WGS sequence"/>
</dbReference>
<sequence>FLFFGTISHVEDTIRDIIEGPSWQSNPVRFLVLDFTLVAGVDMSSAEAFVRIHRFLSAKAVTLVFCGFAPDSPVAGALQSVHVLGADDVELFSTFNDAME</sequence>
<organism evidence="2 3">
    <name type="scientific">Sphagnurus paluster</name>
    <dbReference type="NCBI Taxonomy" id="117069"/>
    <lineage>
        <taxon>Eukaryota</taxon>
        <taxon>Fungi</taxon>
        <taxon>Dikarya</taxon>
        <taxon>Basidiomycota</taxon>
        <taxon>Agaricomycotina</taxon>
        <taxon>Agaricomycetes</taxon>
        <taxon>Agaricomycetidae</taxon>
        <taxon>Agaricales</taxon>
        <taxon>Tricholomatineae</taxon>
        <taxon>Lyophyllaceae</taxon>
        <taxon>Sphagnurus</taxon>
    </lineage>
</organism>
<dbReference type="CDD" id="cd07042">
    <property type="entry name" value="STAS_SulP_like_sulfate_transporter"/>
    <property type="match status" value="1"/>
</dbReference>
<dbReference type="EMBL" id="JABCKI010002684">
    <property type="protein sequence ID" value="KAG5645020.1"/>
    <property type="molecule type" value="Genomic_DNA"/>
</dbReference>
<accession>A0A9P7G935</accession>
<evidence type="ECO:0000259" key="1">
    <source>
        <dbReference type="PROSITE" id="PS50801"/>
    </source>
</evidence>
<dbReference type="PROSITE" id="PS50801">
    <property type="entry name" value="STAS"/>
    <property type="match status" value="1"/>
</dbReference>
<proteinExistence type="predicted"/>
<comment type="caution">
    <text evidence="2">The sequence shown here is derived from an EMBL/GenBank/DDBJ whole genome shotgun (WGS) entry which is preliminary data.</text>
</comment>
<dbReference type="AlphaFoldDB" id="A0A9P7G935"/>
<feature type="non-terminal residue" evidence="2">
    <location>
        <position position="1"/>
    </location>
</feature>
<reference evidence="2" key="2">
    <citation type="submission" date="2021-10" db="EMBL/GenBank/DDBJ databases">
        <title>Phylogenomics reveals ancestral predisposition of the termite-cultivated fungus Termitomyces towards a domesticated lifestyle.</title>
        <authorList>
            <person name="Auxier B."/>
            <person name="Grum-Grzhimaylo A."/>
            <person name="Cardenas M.E."/>
            <person name="Lodge J.D."/>
            <person name="Laessoe T."/>
            <person name="Pedersen O."/>
            <person name="Smith M.E."/>
            <person name="Kuyper T.W."/>
            <person name="Franco-Molano E.A."/>
            <person name="Baroni T.J."/>
            <person name="Aanen D.K."/>
        </authorList>
    </citation>
    <scope>NUCLEOTIDE SEQUENCE</scope>
    <source>
        <strain evidence="2">D49</strain>
    </source>
</reference>
<dbReference type="SUPFAM" id="SSF52091">
    <property type="entry name" value="SpoIIaa-like"/>
    <property type="match status" value="1"/>
</dbReference>
<name>A0A9P7G935_9AGAR</name>
<dbReference type="Pfam" id="PF01740">
    <property type="entry name" value="STAS"/>
    <property type="match status" value="1"/>
</dbReference>
<evidence type="ECO:0000313" key="2">
    <source>
        <dbReference type="EMBL" id="KAG5645020.1"/>
    </source>
</evidence>
<evidence type="ECO:0000313" key="3">
    <source>
        <dbReference type="Proteomes" id="UP000717328"/>
    </source>
</evidence>
<feature type="non-terminal residue" evidence="2">
    <location>
        <position position="100"/>
    </location>
</feature>
<gene>
    <name evidence="2" type="ORF">H0H81_009254</name>
</gene>
<reference evidence="2" key="1">
    <citation type="submission" date="2021-02" db="EMBL/GenBank/DDBJ databases">
        <authorList>
            <person name="Nieuwenhuis M."/>
            <person name="Van De Peppel L.J.J."/>
        </authorList>
    </citation>
    <scope>NUCLEOTIDE SEQUENCE</scope>
    <source>
        <strain evidence="2">D49</strain>
    </source>
</reference>
<dbReference type="PANTHER" id="PTHR43310">
    <property type="entry name" value="SULFATE TRANSPORTER YBAR-RELATED"/>
    <property type="match status" value="1"/>
</dbReference>
<keyword evidence="3" id="KW-1185">Reference proteome</keyword>